<keyword evidence="2" id="KW-1185">Reference proteome</keyword>
<reference evidence="1 2" key="1">
    <citation type="submission" date="2021-07" db="EMBL/GenBank/DDBJ databases">
        <authorList>
            <person name="Kim M.K."/>
        </authorList>
    </citation>
    <scope>NUCLEOTIDE SEQUENCE [LARGE SCALE GENOMIC DNA]</scope>
    <source>
        <strain evidence="1 2">HLY7-15</strain>
    </source>
</reference>
<evidence type="ECO:0000313" key="2">
    <source>
        <dbReference type="Proteomes" id="UP000774935"/>
    </source>
</evidence>
<dbReference type="Pfam" id="PF13557">
    <property type="entry name" value="Phenol_MetA_deg"/>
    <property type="match status" value="1"/>
</dbReference>
<dbReference type="EMBL" id="JAHWXQ010000003">
    <property type="protein sequence ID" value="MBW3365828.1"/>
    <property type="molecule type" value="Genomic_DNA"/>
</dbReference>
<accession>A0ABS6XCX5</accession>
<name>A0ABS6XCX5_9BACT</name>
<gene>
    <name evidence="1" type="ORF">KYK27_12275</name>
</gene>
<protein>
    <submittedName>
        <fullName evidence="1">Transporter</fullName>
    </submittedName>
</protein>
<dbReference type="RefSeq" id="WP_199110341.1">
    <property type="nucleotide sequence ID" value="NZ_JAHWXQ010000003.1"/>
</dbReference>
<sequence length="269" mass="29733">MTYTATFLLLFRKRLLFIVAFLFVTFQAYSQKQDTTSVPDLETDRPDQTESASVVPRKSIQIEAGLYFQKDKAGATDIKYVAHPSALMRFGVLSWLELRAEGTYQTVTIEEESRKKLNGFGPLTVGAKAKLWDENGLRPQTALMTMFDLPVGHNAFAPANPEVNLRLLFKNSLSEKVDLSYNLAYGWEDGEAVKSYTVSLATELSDKIGVFGEVFGDKTNGEKATHSFDAGFTVLVLPNLQVDLAAGTAISSSSPEYFVTTGFSVRLPR</sequence>
<proteinExistence type="predicted"/>
<organism evidence="1 2">
    <name type="scientific">Pontibacter populi</name>
    <dbReference type="NCBI Taxonomy" id="890055"/>
    <lineage>
        <taxon>Bacteria</taxon>
        <taxon>Pseudomonadati</taxon>
        <taxon>Bacteroidota</taxon>
        <taxon>Cytophagia</taxon>
        <taxon>Cytophagales</taxon>
        <taxon>Hymenobacteraceae</taxon>
        <taxon>Pontibacter</taxon>
    </lineage>
</organism>
<dbReference type="Proteomes" id="UP000774935">
    <property type="component" value="Unassembled WGS sequence"/>
</dbReference>
<evidence type="ECO:0000313" key="1">
    <source>
        <dbReference type="EMBL" id="MBW3365828.1"/>
    </source>
</evidence>
<dbReference type="InterPro" id="IPR025737">
    <property type="entry name" value="FApF"/>
</dbReference>
<comment type="caution">
    <text evidence="1">The sequence shown here is derived from an EMBL/GenBank/DDBJ whole genome shotgun (WGS) entry which is preliminary data.</text>
</comment>